<dbReference type="AlphaFoldDB" id="A0A8J4TCW9"/>
<feature type="non-terminal residue" evidence="1">
    <location>
        <position position="71"/>
    </location>
</feature>
<dbReference type="Proteomes" id="UP000727407">
    <property type="component" value="Unassembled WGS sequence"/>
</dbReference>
<sequence length="71" mass="8069">MSLQQVSTMLNLRPSSGICAMMSSELKMGSRYSQDDWHFSMASKMSCTCTSVSSHCCRDAQRHRLRGLRYT</sequence>
<comment type="caution">
    <text evidence="1">The sequence shown here is derived from an EMBL/GenBank/DDBJ whole genome shotgun (WGS) entry which is preliminary data.</text>
</comment>
<gene>
    <name evidence="1" type="ORF">DAT39_022904</name>
</gene>
<protein>
    <submittedName>
        <fullName evidence="1">Uncharacterized protein</fullName>
    </submittedName>
</protein>
<accession>A0A8J4TCW9</accession>
<keyword evidence="2" id="KW-1185">Reference proteome</keyword>
<proteinExistence type="predicted"/>
<organism evidence="1 2">
    <name type="scientific">Clarias magur</name>
    <name type="common">Asian catfish</name>
    <name type="synonym">Macropteronotus magur</name>
    <dbReference type="NCBI Taxonomy" id="1594786"/>
    <lineage>
        <taxon>Eukaryota</taxon>
        <taxon>Metazoa</taxon>
        <taxon>Chordata</taxon>
        <taxon>Craniata</taxon>
        <taxon>Vertebrata</taxon>
        <taxon>Euteleostomi</taxon>
        <taxon>Actinopterygii</taxon>
        <taxon>Neopterygii</taxon>
        <taxon>Teleostei</taxon>
        <taxon>Ostariophysi</taxon>
        <taxon>Siluriformes</taxon>
        <taxon>Clariidae</taxon>
        <taxon>Clarias</taxon>
    </lineage>
</organism>
<evidence type="ECO:0000313" key="1">
    <source>
        <dbReference type="EMBL" id="KAF5883835.1"/>
    </source>
</evidence>
<dbReference type="EMBL" id="QNUK01001329">
    <property type="protein sequence ID" value="KAF5883835.1"/>
    <property type="molecule type" value="Genomic_DNA"/>
</dbReference>
<reference evidence="1" key="1">
    <citation type="submission" date="2020-07" db="EMBL/GenBank/DDBJ databases">
        <title>Clarias magur genome sequencing, assembly and annotation.</title>
        <authorList>
            <person name="Kushwaha B."/>
            <person name="Kumar R."/>
            <person name="Das P."/>
            <person name="Joshi C.G."/>
            <person name="Kumar D."/>
            <person name="Nagpure N.S."/>
            <person name="Pandey M."/>
            <person name="Agarwal S."/>
            <person name="Srivastava S."/>
            <person name="Singh M."/>
            <person name="Sahoo L."/>
            <person name="Jayasankar P."/>
            <person name="Meher P.K."/>
            <person name="Koringa P.G."/>
            <person name="Iquebal M.A."/>
            <person name="Das S.P."/>
            <person name="Bit A."/>
            <person name="Patnaik S."/>
            <person name="Patel N."/>
            <person name="Shah T.M."/>
            <person name="Hinsu A."/>
            <person name="Jena J.K."/>
        </authorList>
    </citation>
    <scope>NUCLEOTIDE SEQUENCE</scope>
    <source>
        <strain evidence="1">CIFAMagur01</strain>
        <tissue evidence="1">Testis</tissue>
    </source>
</reference>
<evidence type="ECO:0000313" key="2">
    <source>
        <dbReference type="Proteomes" id="UP000727407"/>
    </source>
</evidence>
<name>A0A8J4TCW9_CLAMG</name>